<gene>
    <name evidence="3" type="ORF">LQ318_14180</name>
</gene>
<dbReference type="SUPFAM" id="SSF56925">
    <property type="entry name" value="OMPA-like"/>
    <property type="match status" value="1"/>
</dbReference>
<evidence type="ECO:0000313" key="4">
    <source>
        <dbReference type="Proteomes" id="UP001207337"/>
    </source>
</evidence>
<dbReference type="RefSeq" id="WP_265791116.1">
    <property type="nucleotide sequence ID" value="NZ_BAABRS010000004.1"/>
</dbReference>
<reference evidence="3 4" key="1">
    <citation type="submission" date="2021-11" db="EMBL/GenBank/DDBJ databases">
        <title>Aliifidinibius sp. nov., a new bacterium isolated from saline soil.</title>
        <authorList>
            <person name="Galisteo C."/>
            <person name="De La Haba R."/>
            <person name="Sanchez-Porro C."/>
            <person name="Ventosa A."/>
        </authorList>
    </citation>
    <scope>NUCLEOTIDE SEQUENCE [LARGE SCALE GENOMIC DNA]</scope>
    <source>
        <strain evidence="3 4">KACC 190600</strain>
    </source>
</reference>
<proteinExistence type="predicted"/>
<evidence type="ECO:0000259" key="2">
    <source>
        <dbReference type="Pfam" id="PF13568"/>
    </source>
</evidence>
<dbReference type="InterPro" id="IPR011250">
    <property type="entry name" value="OMP/PagP_B-barrel"/>
</dbReference>
<feature type="domain" description="Outer membrane protein beta-barrel" evidence="2">
    <location>
        <begin position="29"/>
        <end position="197"/>
    </location>
</feature>
<dbReference type="Pfam" id="PF13568">
    <property type="entry name" value="OMP_b-brl_2"/>
    <property type="match status" value="1"/>
</dbReference>
<accession>A0ABT3Q1U7</accession>
<evidence type="ECO:0000256" key="1">
    <source>
        <dbReference type="SAM" id="SignalP"/>
    </source>
</evidence>
<protein>
    <submittedName>
        <fullName evidence="3">PorT family protein</fullName>
    </submittedName>
</protein>
<keyword evidence="1" id="KW-0732">Signal</keyword>
<sequence>MQINQLKYLGLFTATLLATLLFVSSTVNAQRIKSAPLSWGLKGGVNLATLYGDDVNDTEIATGFNGGLFFSYAFSPRLSLQPEMLFSMKGAELDNSVSGQETTTDYELGYLEVPVLFKYHLVTGNTLHPNILVGPAIGFKLYGNANDRDIDDEIQDAEFGLTFGGGLDAEVASSPTDFIQTVGLDLRYTLGLTDVFDIAGDPEAKNRVFTIALAVGF</sequence>
<comment type="caution">
    <text evidence="3">The sequence shown here is derived from an EMBL/GenBank/DDBJ whole genome shotgun (WGS) entry which is preliminary data.</text>
</comment>
<dbReference type="EMBL" id="JAJNDC010000004">
    <property type="protein sequence ID" value="MCW9714056.1"/>
    <property type="molecule type" value="Genomic_DNA"/>
</dbReference>
<feature type="chain" id="PRO_5045563596" evidence="1">
    <location>
        <begin position="30"/>
        <end position="217"/>
    </location>
</feature>
<dbReference type="Proteomes" id="UP001207337">
    <property type="component" value="Unassembled WGS sequence"/>
</dbReference>
<evidence type="ECO:0000313" key="3">
    <source>
        <dbReference type="EMBL" id="MCW9714056.1"/>
    </source>
</evidence>
<name>A0ABT3Q1U7_9BACT</name>
<feature type="signal peptide" evidence="1">
    <location>
        <begin position="1"/>
        <end position="29"/>
    </location>
</feature>
<dbReference type="InterPro" id="IPR025665">
    <property type="entry name" value="Beta-barrel_OMP_2"/>
</dbReference>
<keyword evidence="4" id="KW-1185">Reference proteome</keyword>
<organism evidence="3 4">
    <name type="scientific">Fodinibius salicampi</name>
    <dbReference type="NCBI Taxonomy" id="1920655"/>
    <lineage>
        <taxon>Bacteria</taxon>
        <taxon>Pseudomonadati</taxon>
        <taxon>Balneolota</taxon>
        <taxon>Balneolia</taxon>
        <taxon>Balneolales</taxon>
        <taxon>Balneolaceae</taxon>
        <taxon>Fodinibius</taxon>
    </lineage>
</organism>